<evidence type="ECO:0000313" key="3">
    <source>
        <dbReference type="EMBL" id="SUZ61434.1"/>
    </source>
</evidence>
<protein>
    <recommendedName>
        <fullName evidence="2">Peptidase M28 domain-containing protein</fullName>
    </recommendedName>
</protein>
<dbReference type="GO" id="GO:0006508">
    <property type="term" value="P:proteolysis"/>
    <property type="evidence" value="ECO:0007669"/>
    <property type="project" value="InterPro"/>
</dbReference>
<dbReference type="InterPro" id="IPR007484">
    <property type="entry name" value="Peptidase_M28"/>
</dbReference>
<dbReference type="SUPFAM" id="SSF53187">
    <property type="entry name" value="Zn-dependent exopeptidases"/>
    <property type="match status" value="1"/>
</dbReference>
<proteinExistence type="predicted"/>
<dbReference type="PANTHER" id="PTHR12147:SF26">
    <property type="entry name" value="PEPTIDASE M28 DOMAIN-CONTAINING PROTEIN"/>
    <property type="match status" value="1"/>
</dbReference>
<feature type="transmembrane region" description="Helical" evidence="1">
    <location>
        <begin position="91"/>
        <end position="110"/>
    </location>
</feature>
<gene>
    <name evidence="3" type="ORF">METZ01_LOCUS14288</name>
</gene>
<keyword evidence="1" id="KW-1133">Transmembrane helix</keyword>
<dbReference type="Gene3D" id="3.40.630.10">
    <property type="entry name" value="Zn peptidases"/>
    <property type="match status" value="1"/>
</dbReference>
<keyword evidence="1" id="KW-0472">Membrane</keyword>
<feature type="transmembrane region" description="Helical" evidence="1">
    <location>
        <begin position="199"/>
        <end position="217"/>
    </location>
</feature>
<dbReference type="Pfam" id="PF04389">
    <property type="entry name" value="Peptidase_M28"/>
    <property type="match status" value="1"/>
</dbReference>
<feature type="transmembrane region" description="Helical" evidence="1">
    <location>
        <begin position="64"/>
        <end position="85"/>
    </location>
</feature>
<dbReference type="InterPro" id="IPR045175">
    <property type="entry name" value="M28_fam"/>
</dbReference>
<dbReference type="AlphaFoldDB" id="A0A381P4F1"/>
<name>A0A381P4F1_9ZZZZ</name>
<reference evidence="3" key="1">
    <citation type="submission" date="2018-05" db="EMBL/GenBank/DDBJ databases">
        <authorList>
            <person name="Lanie J.A."/>
            <person name="Ng W.-L."/>
            <person name="Kazmierczak K.M."/>
            <person name="Andrzejewski T.M."/>
            <person name="Davidsen T.M."/>
            <person name="Wayne K.J."/>
            <person name="Tettelin H."/>
            <person name="Glass J.I."/>
            <person name="Rusch D."/>
            <person name="Podicherti R."/>
            <person name="Tsui H.-C.T."/>
            <person name="Winkler M.E."/>
        </authorList>
    </citation>
    <scope>NUCLEOTIDE SEQUENCE</scope>
</reference>
<sequence length="407" mass="45682">MKSNITKEQAQSALNLTAEIIDNFGPRLTGTPACKQAGERLKTELEKSCPKTASEEFQCSRDAFLYFIRYFSISYLGAFICLIASGYWTILAAILTSFGCIMAICEFVFYKEFVDPFFKKTDGYNISGTIEPSGEVQQSIIISGHYDSPHVFRFLNKNQKLYKFRIGLTLFLYFFITAISLWASYVWLTQPTSFTINQFLIFIMGGGLILMLQYFFFVSWDVSPGAGDNLISAAMALRLADHFSNLNLKHTRLIFLCPDAEESGLRGAREYVKLHRETLQSISTYNINMDSIYRLQDLRFLQSEINGTVPLDEKLGRKCTEIAQALGYDIPSMHMPFGGGSTDAAEFAKAGIPALSIIGLDTTFTSGNVPYHTNFDTVEKIEPEAVLACMQIAEQFIMDIDNSILES</sequence>
<dbReference type="PANTHER" id="PTHR12147">
    <property type="entry name" value="METALLOPEPTIDASE M28 FAMILY MEMBER"/>
    <property type="match status" value="1"/>
</dbReference>
<organism evidence="3">
    <name type="scientific">marine metagenome</name>
    <dbReference type="NCBI Taxonomy" id="408172"/>
    <lineage>
        <taxon>unclassified sequences</taxon>
        <taxon>metagenomes</taxon>
        <taxon>ecological metagenomes</taxon>
    </lineage>
</organism>
<dbReference type="GO" id="GO:0008235">
    <property type="term" value="F:metalloexopeptidase activity"/>
    <property type="evidence" value="ECO:0007669"/>
    <property type="project" value="InterPro"/>
</dbReference>
<feature type="domain" description="Peptidase M28" evidence="2">
    <location>
        <begin position="219"/>
        <end position="396"/>
    </location>
</feature>
<evidence type="ECO:0000256" key="1">
    <source>
        <dbReference type="SAM" id="Phobius"/>
    </source>
</evidence>
<keyword evidence="1" id="KW-0812">Transmembrane</keyword>
<evidence type="ECO:0000259" key="2">
    <source>
        <dbReference type="Pfam" id="PF04389"/>
    </source>
</evidence>
<feature type="transmembrane region" description="Helical" evidence="1">
    <location>
        <begin position="166"/>
        <end position="187"/>
    </location>
</feature>
<accession>A0A381P4F1</accession>
<dbReference type="EMBL" id="UINC01000802">
    <property type="protein sequence ID" value="SUZ61434.1"/>
    <property type="molecule type" value="Genomic_DNA"/>
</dbReference>